<reference evidence="3" key="1">
    <citation type="submission" date="2016-06" db="UniProtKB">
        <authorList>
            <consortium name="WormBaseParasite"/>
        </authorList>
    </citation>
    <scope>IDENTIFICATION</scope>
</reference>
<evidence type="ECO:0000313" key="3">
    <source>
        <dbReference type="WBParaSite" id="nOo.2.0.1.t11507-RA"/>
    </source>
</evidence>
<name>A0A182ETN0_ONCOC</name>
<evidence type="ECO:0000313" key="1">
    <source>
        <dbReference type="EMBL" id="VDM96294.1"/>
    </source>
</evidence>
<dbReference type="EMBL" id="UYRW01008115">
    <property type="protein sequence ID" value="VDM96294.1"/>
    <property type="molecule type" value="Genomic_DNA"/>
</dbReference>
<dbReference type="Proteomes" id="UP000271087">
    <property type="component" value="Unassembled WGS sequence"/>
</dbReference>
<dbReference type="STRING" id="42157.A0A182ETN0"/>
<organism evidence="3">
    <name type="scientific">Onchocerca ochengi</name>
    <name type="common">Filarial nematode worm</name>
    <dbReference type="NCBI Taxonomy" id="42157"/>
    <lineage>
        <taxon>Eukaryota</taxon>
        <taxon>Metazoa</taxon>
        <taxon>Ecdysozoa</taxon>
        <taxon>Nematoda</taxon>
        <taxon>Chromadorea</taxon>
        <taxon>Rhabditida</taxon>
        <taxon>Spirurina</taxon>
        <taxon>Spiruromorpha</taxon>
        <taxon>Filarioidea</taxon>
        <taxon>Onchocercidae</taxon>
        <taxon>Onchocerca</taxon>
    </lineage>
</organism>
<keyword evidence="2" id="KW-1185">Reference proteome</keyword>
<sequence>MCNAPTMDEVTIVLAEDHFRPKDSVLHSRNDQLTKIQKFIDAMMPYNLQSFFGMVQMDVSSTQRYMHEYVEDAIAMLSLRASRSIHYIDMQSTWDDIQKLLLPGQLPMDKFAITAYAVRQKLKSMMDLMVKHEVFGL</sequence>
<reference evidence="1 2" key="2">
    <citation type="submission" date="2018-08" db="EMBL/GenBank/DDBJ databases">
        <authorList>
            <person name="Laetsch R D."/>
            <person name="Stevens L."/>
            <person name="Kumar S."/>
            <person name="Blaxter L. M."/>
        </authorList>
    </citation>
    <scope>NUCLEOTIDE SEQUENCE [LARGE SCALE GENOMIC DNA]</scope>
</reference>
<dbReference type="AlphaFoldDB" id="A0A182ETN0"/>
<gene>
    <name evidence="1" type="ORF">NOO_LOCUS11507</name>
</gene>
<protein>
    <submittedName>
        <fullName evidence="3">DHC_N2 domain-containing protein</fullName>
    </submittedName>
</protein>
<accession>A0A182ETN0</accession>
<dbReference type="WBParaSite" id="nOo.2.0.1.t11507-RA">
    <property type="protein sequence ID" value="nOo.2.0.1.t11507-RA"/>
    <property type="gene ID" value="nOo.2.0.1.g11507"/>
</dbReference>
<proteinExistence type="predicted"/>
<dbReference type="OrthoDB" id="10055660at2759"/>
<evidence type="ECO:0000313" key="2">
    <source>
        <dbReference type="Proteomes" id="UP000271087"/>
    </source>
</evidence>